<evidence type="ECO:0000313" key="3">
    <source>
        <dbReference type="Proteomes" id="UP001159363"/>
    </source>
</evidence>
<feature type="region of interest" description="Disordered" evidence="1">
    <location>
        <begin position="1068"/>
        <end position="1096"/>
    </location>
</feature>
<evidence type="ECO:0000256" key="1">
    <source>
        <dbReference type="SAM" id="MobiDB-lite"/>
    </source>
</evidence>
<feature type="region of interest" description="Disordered" evidence="1">
    <location>
        <begin position="929"/>
        <end position="952"/>
    </location>
</feature>
<organism evidence="2 3">
    <name type="scientific">Dryococelus australis</name>
    <dbReference type="NCBI Taxonomy" id="614101"/>
    <lineage>
        <taxon>Eukaryota</taxon>
        <taxon>Metazoa</taxon>
        <taxon>Ecdysozoa</taxon>
        <taxon>Arthropoda</taxon>
        <taxon>Hexapoda</taxon>
        <taxon>Insecta</taxon>
        <taxon>Pterygota</taxon>
        <taxon>Neoptera</taxon>
        <taxon>Polyneoptera</taxon>
        <taxon>Phasmatodea</taxon>
        <taxon>Verophasmatodea</taxon>
        <taxon>Anareolatae</taxon>
        <taxon>Phasmatidae</taxon>
        <taxon>Eurycanthinae</taxon>
        <taxon>Dryococelus</taxon>
    </lineage>
</organism>
<accession>A0ABQ9I320</accession>
<reference evidence="2 3" key="1">
    <citation type="submission" date="2023-02" db="EMBL/GenBank/DDBJ databases">
        <title>LHISI_Scaffold_Assembly.</title>
        <authorList>
            <person name="Stuart O.P."/>
            <person name="Cleave R."/>
            <person name="Magrath M.J.L."/>
            <person name="Mikheyev A.S."/>
        </authorList>
    </citation>
    <scope>NUCLEOTIDE SEQUENCE [LARGE SCALE GENOMIC DNA]</scope>
    <source>
        <strain evidence="2">Daus_M_001</strain>
        <tissue evidence="2">Leg muscle</tissue>
    </source>
</reference>
<name>A0ABQ9I320_9NEOP</name>
<protein>
    <submittedName>
        <fullName evidence="2">Uncharacterized protein</fullName>
    </submittedName>
</protein>
<comment type="caution">
    <text evidence="2">The sequence shown here is derived from an EMBL/GenBank/DDBJ whole genome shotgun (WGS) entry which is preliminary data.</text>
</comment>
<proteinExistence type="predicted"/>
<dbReference type="EMBL" id="JARBHB010000003">
    <property type="protein sequence ID" value="KAJ8891047.1"/>
    <property type="molecule type" value="Genomic_DNA"/>
</dbReference>
<dbReference type="Proteomes" id="UP001159363">
    <property type="component" value="Chromosome 3"/>
</dbReference>
<gene>
    <name evidence="2" type="ORF">PR048_010556</name>
</gene>
<sequence>MYGPAKFALFCGSRLKSKRCARLTSGMELHLAWLVPRSFLANSKAPEQPPSCEVSTQVAAWAACTRIKSLFLLLRHIMVVSPLNVPKRRVIDSKTARQFRDLRAEAMGEFYISGVQNSFDQATTLNSVAAGTVAGAIGWVEIISRTDNSSNLQISVIAWQHVTLRGACFPRKDPATGCNPKHFKFSYTFSLGQFRLSQVCGVLTANQGRSVSDLGDLPFPPLKHSGAAPYSPRFTLIGSQDLEHRRPRHDGQHPMKYKIDCRKPDRFCRQTSSFGLEIILILRRVVRHDAQNVQPRKLKLYCKLSPQWTGFKYGTRRGFLRFQAGLSLRAVHRRQKWLYFANRRSQLRNSLPLPYTCLGNAVQGRAWACKYRDVCVCVWGGGGVQIQRDAAFSIDLINPNAMWMTRRLNEIVKETGDGQENPQPVGNVRHVLHALAGRNSHTARLSAQANRSTLTHSGHIVYIAQVLMIFVPYCKLRSSITNEQEFTNFAKRFPFMLNFNTLQACQQFPPAYWRRVCPRIPIGPVWKGTVSQYRHLANNQKVDYANAIGHWSLAFAGQKKASAAEPTTIIQEHGGRKYPWTCGPDEPGSRLVVAWDAVIHVAPEPEDKRGRGRAYVTQWRLVAAQPANLRVHGGPEVSDVNTSLNLLQYWEPIQKIQKSGDTVWLCSSESISSTFRIKSHYSIAKGSKRMLQIVYGWKEHLKSKPVIPIKPHMIERSGAGNVKYKHQGVRERQHRRYHAKQTARVPNTARTLVFLLRSRHSDTDDNNTHFVYQLGSPLVDDRPIMNAVKYTVVFSVIWTNKTMVCSNTDTNRTNYLAVVDICVSLLIRLTCRGFLLLLGRRGALYQKDSPFSPRSLGRPGMQPFFAVMSGGVRPCYSHPHTATMPPDRREIQKDREREKKMCTKRNAHLRNGRAGKAFNQIVTFYLRQPHERPSTSEELSGQLRRRSEVSERGKCGGVYDATTILDCLGKLISTFDGKFDSVRENRSWPGERAGVGCSSSPQGYGRAGIPQDVTRTGIAEPPLPQHGTHRGIVGDNTKISTLSLRSRWTIHDPGLEYRRGNERYCGGLESAPPLPGKSTTLHGRPTPSPTRNDRYSSRRPEICPWIYPERGASLWIPGVAVAPRLELEHAKLIQINETKEILPREPKWPTPNPRNWIQNPSDGIAYLNSKPSRRIGTRFGRDALQPLQTARESDTPRFPIIQGHRRVALLVTTKYGSKLWTELTPKKLRRRKDKTPSAEKAKLIPTPELFCVFEAEEHGSDMGDTATIIQCAIATKRKALDRRAVPFSGDTIDLLVEGLHSSIKRRILDPWLPKWPPAVAGNFLLAAKIDAVDVFAIRKRRREKIPLPPPLNKETTSCLQPVGPRSSVGILACDPLEQTTDECWTAPQTRSPHMRHARDEPPLQIRVSSPGSGMFIVSRFQAFTFRRRRVTISGLPRRVPVYTLPRYSSGTCNQSLTRSLFHKQKRTVRIINDRRKSDSCRPLFQSPEILTFT</sequence>
<feature type="region of interest" description="Disordered" evidence="1">
    <location>
        <begin position="990"/>
        <end position="1012"/>
    </location>
</feature>
<keyword evidence="3" id="KW-1185">Reference proteome</keyword>
<evidence type="ECO:0000313" key="2">
    <source>
        <dbReference type="EMBL" id="KAJ8891047.1"/>
    </source>
</evidence>